<proteinExistence type="predicted"/>
<reference evidence="2" key="1">
    <citation type="journal article" date="2012" name="Nat. Biotechnol.">
        <title>Draft genome sequence of pigeonpea (Cajanus cajan), an orphan legume crop of resource-poor farmers.</title>
        <authorList>
            <person name="Varshney R.K."/>
            <person name="Chen W."/>
            <person name="Li Y."/>
            <person name="Bharti A.K."/>
            <person name="Saxena R.K."/>
            <person name="Schlueter J.A."/>
            <person name="Donoghue M.T."/>
            <person name="Azam S."/>
            <person name="Fan G."/>
            <person name="Whaley A.M."/>
            <person name="Farmer A.D."/>
            <person name="Sheridan J."/>
            <person name="Iwata A."/>
            <person name="Tuteja R."/>
            <person name="Penmetsa R.V."/>
            <person name="Wu W."/>
            <person name="Upadhyaya H.D."/>
            <person name="Yang S.P."/>
            <person name="Shah T."/>
            <person name="Saxena K.B."/>
            <person name="Michael T."/>
            <person name="McCombie W.R."/>
            <person name="Yang B."/>
            <person name="Zhang G."/>
            <person name="Yang H."/>
            <person name="Wang J."/>
            <person name="Spillane C."/>
            <person name="Cook D.R."/>
            <person name="May G.D."/>
            <person name="Xu X."/>
            <person name="Jackson S.A."/>
        </authorList>
    </citation>
    <scope>NUCLEOTIDE SEQUENCE [LARGE SCALE GENOMIC DNA]</scope>
</reference>
<name>A0A151RXZ7_CAJCA</name>
<protein>
    <submittedName>
        <fullName evidence="2">Uncharacterized protein</fullName>
    </submittedName>
</protein>
<feature type="compositionally biased region" description="Low complexity" evidence="1">
    <location>
        <begin position="259"/>
        <end position="269"/>
    </location>
</feature>
<accession>A0A151RXZ7</accession>
<organism evidence="2 3">
    <name type="scientific">Cajanus cajan</name>
    <name type="common">Pigeon pea</name>
    <name type="synonym">Cajanus indicus</name>
    <dbReference type="NCBI Taxonomy" id="3821"/>
    <lineage>
        <taxon>Eukaryota</taxon>
        <taxon>Viridiplantae</taxon>
        <taxon>Streptophyta</taxon>
        <taxon>Embryophyta</taxon>
        <taxon>Tracheophyta</taxon>
        <taxon>Spermatophyta</taxon>
        <taxon>Magnoliopsida</taxon>
        <taxon>eudicotyledons</taxon>
        <taxon>Gunneridae</taxon>
        <taxon>Pentapetalae</taxon>
        <taxon>rosids</taxon>
        <taxon>fabids</taxon>
        <taxon>Fabales</taxon>
        <taxon>Fabaceae</taxon>
        <taxon>Papilionoideae</taxon>
        <taxon>50 kb inversion clade</taxon>
        <taxon>NPAAA clade</taxon>
        <taxon>indigoferoid/millettioid clade</taxon>
        <taxon>Phaseoleae</taxon>
        <taxon>Cajanus</taxon>
    </lineage>
</organism>
<evidence type="ECO:0000256" key="1">
    <source>
        <dbReference type="SAM" id="MobiDB-lite"/>
    </source>
</evidence>
<sequence>MAGKQSKARKPEVFGKGKVTPTQIAFIVDRYLCDNNFSSTRSTFRNEASSLIANSPIHEAPKSLLTLGEMLDEYICLKEQKVMLDQDRVLMEQEKNRVQMLLQGMHNVMTAYNASGNLPLPAAKSAVVAVPQPTFSYKSHPGNPTSVQNKLITPSVPQSSNSNAEGGNISTVPTVNVSYRKRKDTKTADAPPAAKKSRGRSSSRKIPVQGQNAPQQSDNIVNNIIVAQPSAIQSSSENCIPRQSQVQGSNVAKCLFNQSTPSVPSNSPVPKTPPRTKSSHSDTHVSPSEISSVATVATGKCAVTPSRCTVISTKRVMVSPAKQMAYIEMSRCISPVKTNSEKVNKRDHVRSRLNFDASDMPESLENSLANEISTSESEKELDIFGIDFPNFDALGMDFSFTEMLNDLDFSCEGMEFSCHPTSSPSIDNASGSPHEYNGNNATPELSTVTEVLCEKDMKILGPDCLTAMKSVTKSITVISPVFTSYIICLQRKTASCQWMKKTVHK</sequence>
<evidence type="ECO:0000313" key="3">
    <source>
        <dbReference type="Proteomes" id="UP000075243"/>
    </source>
</evidence>
<feature type="compositionally biased region" description="Polar residues" evidence="1">
    <location>
        <begin position="209"/>
        <end position="220"/>
    </location>
</feature>
<dbReference type="EMBL" id="KQ483528">
    <property type="protein sequence ID" value="KYP47413.1"/>
    <property type="molecule type" value="Genomic_DNA"/>
</dbReference>
<feature type="region of interest" description="Disordered" evidence="1">
    <location>
        <begin position="257"/>
        <end position="289"/>
    </location>
</feature>
<keyword evidence="3" id="KW-1185">Reference proteome</keyword>
<dbReference type="PANTHER" id="PTHR35117:SF1">
    <property type="entry name" value="MYOSIN-M HEAVY PROTEIN"/>
    <property type="match status" value="1"/>
</dbReference>
<dbReference type="Proteomes" id="UP000075243">
    <property type="component" value="Unassembled WGS sequence"/>
</dbReference>
<dbReference type="PANTHER" id="PTHR35117">
    <property type="entry name" value="MYOSIN-M HEAVY PROTEIN"/>
    <property type="match status" value="1"/>
</dbReference>
<feature type="region of interest" description="Disordered" evidence="1">
    <location>
        <begin position="136"/>
        <end position="220"/>
    </location>
</feature>
<dbReference type="Gramene" id="C.cajan_29927.t">
    <property type="protein sequence ID" value="C.cajan_29927.t"/>
    <property type="gene ID" value="C.cajan_29927"/>
</dbReference>
<evidence type="ECO:0000313" key="2">
    <source>
        <dbReference type="EMBL" id="KYP47413.1"/>
    </source>
</evidence>
<gene>
    <name evidence="2" type="ORF">KK1_030943</name>
</gene>
<dbReference type="AlphaFoldDB" id="A0A151RXZ7"/>
<dbReference type="OMA" id="NHFTETR"/>
<feature type="compositionally biased region" description="Polar residues" evidence="1">
    <location>
        <begin position="136"/>
        <end position="177"/>
    </location>
</feature>
<dbReference type="STRING" id="3821.A0A151RXZ7"/>